<comment type="similarity">
    <text evidence="3 12">Belongs to the D-isomer specific 2-hydroxyacid dehydrogenase family.</text>
</comment>
<dbReference type="GO" id="GO:0051287">
    <property type="term" value="F:NAD binding"/>
    <property type="evidence" value="ECO:0007669"/>
    <property type="project" value="InterPro"/>
</dbReference>
<dbReference type="PANTHER" id="PTHR42938">
    <property type="entry name" value="FORMATE DEHYDROGENASE 1"/>
    <property type="match status" value="1"/>
</dbReference>
<dbReference type="OrthoDB" id="9805416at2"/>
<proteinExistence type="inferred from homology"/>
<dbReference type="Gene3D" id="3.40.50.720">
    <property type="entry name" value="NAD(P)-binding Rossmann-like Domain"/>
    <property type="match status" value="2"/>
</dbReference>
<dbReference type="AlphaFoldDB" id="A0A1S2M3X1"/>
<dbReference type="UniPathway" id="UPA00135">
    <property type="reaction ID" value="UER00196"/>
</dbReference>
<evidence type="ECO:0000256" key="4">
    <source>
        <dbReference type="ARBA" id="ARBA00013001"/>
    </source>
</evidence>
<evidence type="ECO:0000256" key="1">
    <source>
        <dbReference type="ARBA" id="ARBA00003800"/>
    </source>
</evidence>
<comment type="catalytic activity">
    <reaction evidence="11">
        <text>(2R)-3-phosphoglycerate + NAD(+) = 3-phosphooxypyruvate + NADH + H(+)</text>
        <dbReference type="Rhea" id="RHEA:12641"/>
        <dbReference type="ChEBI" id="CHEBI:15378"/>
        <dbReference type="ChEBI" id="CHEBI:18110"/>
        <dbReference type="ChEBI" id="CHEBI:57540"/>
        <dbReference type="ChEBI" id="CHEBI:57945"/>
        <dbReference type="ChEBI" id="CHEBI:58272"/>
        <dbReference type="EC" id="1.1.1.95"/>
    </reaction>
</comment>
<dbReference type="PROSITE" id="PS00065">
    <property type="entry name" value="D_2_HYDROXYACID_DH_1"/>
    <property type="match status" value="1"/>
</dbReference>
<organism evidence="14 15">
    <name type="scientific">Anaerobacillus alkalidiazotrophicus</name>
    <dbReference type="NCBI Taxonomy" id="472963"/>
    <lineage>
        <taxon>Bacteria</taxon>
        <taxon>Bacillati</taxon>
        <taxon>Bacillota</taxon>
        <taxon>Bacilli</taxon>
        <taxon>Bacillales</taxon>
        <taxon>Bacillaceae</taxon>
        <taxon>Anaerobacillus</taxon>
    </lineage>
</organism>
<evidence type="ECO:0000256" key="9">
    <source>
        <dbReference type="ARBA" id="ARBA00030455"/>
    </source>
</evidence>
<dbReference type="EMBL" id="MLQS01000019">
    <property type="protein sequence ID" value="OIJ19304.1"/>
    <property type="molecule type" value="Genomic_DNA"/>
</dbReference>
<dbReference type="GO" id="GO:0004617">
    <property type="term" value="F:phosphoglycerate dehydrogenase activity"/>
    <property type="evidence" value="ECO:0007669"/>
    <property type="project" value="UniProtKB-EC"/>
</dbReference>
<comment type="function">
    <text evidence="1">Catalyzes the reversible oxidation of 3-phospho-D-glycerate to 3-phosphonooxypyruvate, the first step of the phosphorylated L-serine biosynthesis pathway. Also catalyzes the reversible oxidation of 2-hydroxyglutarate to 2-oxoglutarate.</text>
</comment>
<evidence type="ECO:0000313" key="15">
    <source>
        <dbReference type="Proteomes" id="UP000180057"/>
    </source>
</evidence>
<dbReference type="PANTHER" id="PTHR42938:SF47">
    <property type="entry name" value="HYDROXYPYRUVATE REDUCTASE"/>
    <property type="match status" value="1"/>
</dbReference>
<dbReference type="InterPro" id="IPR045865">
    <property type="entry name" value="ACT-like_dom_sf"/>
</dbReference>
<comment type="caution">
    <text evidence="14">The sequence shown here is derived from an EMBL/GenBank/DDBJ whole genome shotgun (WGS) entry which is preliminary data.</text>
</comment>
<evidence type="ECO:0000256" key="10">
    <source>
        <dbReference type="ARBA" id="ARBA00048126"/>
    </source>
</evidence>
<evidence type="ECO:0000256" key="11">
    <source>
        <dbReference type="ARBA" id="ARBA00048731"/>
    </source>
</evidence>
<dbReference type="InterPro" id="IPR006140">
    <property type="entry name" value="D-isomer_DH_NAD-bd"/>
</dbReference>
<dbReference type="SUPFAM" id="SSF55021">
    <property type="entry name" value="ACT-like"/>
    <property type="match status" value="1"/>
</dbReference>
<dbReference type="CDD" id="cd12174">
    <property type="entry name" value="PGDH_like_3"/>
    <property type="match status" value="1"/>
</dbReference>
<keyword evidence="15" id="KW-1185">Reference proteome</keyword>
<comment type="catalytic activity">
    <reaction evidence="10">
        <text>(R)-2-hydroxyglutarate + NAD(+) = 2-oxoglutarate + NADH + H(+)</text>
        <dbReference type="Rhea" id="RHEA:49612"/>
        <dbReference type="ChEBI" id="CHEBI:15378"/>
        <dbReference type="ChEBI" id="CHEBI:15801"/>
        <dbReference type="ChEBI" id="CHEBI:16810"/>
        <dbReference type="ChEBI" id="CHEBI:57540"/>
        <dbReference type="ChEBI" id="CHEBI:57945"/>
        <dbReference type="EC" id="1.1.1.399"/>
    </reaction>
</comment>
<feature type="domain" description="ACT" evidence="13">
    <location>
        <begin position="327"/>
        <end position="399"/>
    </location>
</feature>
<dbReference type="Pfam" id="PF02826">
    <property type="entry name" value="2-Hacid_dh_C"/>
    <property type="match status" value="1"/>
</dbReference>
<evidence type="ECO:0000256" key="3">
    <source>
        <dbReference type="ARBA" id="ARBA00005854"/>
    </source>
</evidence>
<dbReference type="STRING" id="472963.BKP45_14210"/>
<dbReference type="PROSITE" id="PS00671">
    <property type="entry name" value="D_2_HYDROXYACID_DH_3"/>
    <property type="match status" value="1"/>
</dbReference>
<evidence type="ECO:0000256" key="2">
    <source>
        <dbReference type="ARBA" id="ARBA00005216"/>
    </source>
</evidence>
<dbReference type="Gene3D" id="3.30.70.260">
    <property type="match status" value="1"/>
</dbReference>
<dbReference type="FunFam" id="3.30.70.260:FF:000056">
    <property type="entry name" value="D-3-phosphoglycerate dehydrogenase"/>
    <property type="match status" value="1"/>
</dbReference>
<dbReference type="SUPFAM" id="SSF51735">
    <property type="entry name" value="NAD(P)-binding Rossmann-fold domains"/>
    <property type="match status" value="1"/>
</dbReference>
<keyword evidence="8" id="KW-0520">NAD</keyword>
<evidence type="ECO:0000256" key="6">
    <source>
        <dbReference type="ARBA" id="ARBA00021582"/>
    </source>
</evidence>
<evidence type="ECO:0000256" key="8">
    <source>
        <dbReference type="ARBA" id="ARBA00023027"/>
    </source>
</evidence>
<evidence type="ECO:0000256" key="12">
    <source>
        <dbReference type="RuleBase" id="RU003719"/>
    </source>
</evidence>
<dbReference type="Proteomes" id="UP000180057">
    <property type="component" value="Unassembled WGS sequence"/>
</dbReference>
<dbReference type="InterPro" id="IPR006139">
    <property type="entry name" value="D-isomer_2_OHA_DH_cat_dom"/>
</dbReference>
<evidence type="ECO:0000259" key="13">
    <source>
        <dbReference type="PROSITE" id="PS51671"/>
    </source>
</evidence>
<dbReference type="EC" id="1.1.1.95" evidence="5"/>
<dbReference type="PROSITE" id="PS51671">
    <property type="entry name" value="ACT"/>
    <property type="match status" value="1"/>
</dbReference>
<dbReference type="InterPro" id="IPR029752">
    <property type="entry name" value="D-isomer_DH_CS1"/>
</dbReference>
<dbReference type="RefSeq" id="WP_071390350.1">
    <property type="nucleotide sequence ID" value="NZ_MLQS01000019.1"/>
</dbReference>
<reference evidence="14 15" key="1">
    <citation type="submission" date="2016-10" db="EMBL/GenBank/DDBJ databases">
        <title>Draft genome sequences of four alkaliphilic bacteria belonging to the Anaerobacillus genus.</title>
        <authorList>
            <person name="Bassil N.M."/>
            <person name="Lloyd J.R."/>
        </authorList>
    </citation>
    <scope>NUCLEOTIDE SEQUENCE [LARGE SCALE GENOMIC DNA]</scope>
    <source>
        <strain evidence="14 15">DSM 22531</strain>
    </source>
</reference>
<evidence type="ECO:0000313" key="14">
    <source>
        <dbReference type="EMBL" id="OIJ19304.1"/>
    </source>
</evidence>
<dbReference type="CDD" id="cd04901">
    <property type="entry name" value="ACT_3PGDH"/>
    <property type="match status" value="1"/>
</dbReference>
<dbReference type="InterPro" id="IPR029753">
    <property type="entry name" value="D-isomer_DH_CS"/>
</dbReference>
<dbReference type="EC" id="1.1.1.399" evidence="4"/>
<name>A0A1S2M3X1_9BACI</name>
<comment type="pathway">
    <text evidence="2">Amino-acid biosynthesis; L-serine biosynthesis; L-serine from 3-phospho-D-glycerate: step 1/3.</text>
</comment>
<keyword evidence="7 12" id="KW-0560">Oxidoreductase</keyword>
<evidence type="ECO:0000256" key="7">
    <source>
        <dbReference type="ARBA" id="ARBA00023002"/>
    </source>
</evidence>
<accession>A0A1S2M3X1</accession>
<dbReference type="InterPro" id="IPR036291">
    <property type="entry name" value="NAD(P)-bd_dom_sf"/>
</dbReference>
<dbReference type="SUPFAM" id="SSF52283">
    <property type="entry name" value="Formate/glycerate dehydrogenase catalytic domain-like"/>
    <property type="match status" value="1"/>
</dbReference>
<sequence length="399" mass="43511">MSTITVDKVNTIKTLNNIAESGLRIFNKEQYTIDNDSQNPDAIVVRSANMHSIEFNNELKAIARAGAGVNNIPVDQCTETGIVVFNTPGANANAVKELVLTSLIAASRNLFDGVAWAKTLGAEGEKIPKLVEEGKKNFVGKEIRGKTLGVIGLGAIGALVANDALDLDMDVIGFDPFISVDTAWNLSRNVHRAMSIEELFAKSDYITVHVPLTADTKGMFNEETFKIMKEDVYILNFSRGGLVNEKDIAVALESGKVGKYISDFPNEDVLKMKNAVPIPHLGASTEESEENCAVMAARQVKEFLETGNIKNSVNFPNVSLPYTGKRRVAAFHKNVPNMVGQITSAISNYNLNIADMINSSRGDYAYTMIDIDNKVDNDVIPSLEEKIKQIEGIIGVRLI</sequence>
<evidence type="ECO:0000256" key="5">
    <source>
        <dbReference type="ARBA" id="ARBA00013143"/>
    </source>
</evidence>
<dbReference type="InterPro" id="IPR002912">
    <property type="entry name" value="ACT_dom"/>
</dbReference>
<gene>
    <name evidence="14" type="ORF">BKP45_14210</name>
</gene>
<dbReference type="Pfam" id="PF00389">
    <property type="entry name" value="2-Hacid_dh"/>
    <property type="match status" value="1"/>
</dbReference>
<protein>
    <recommendedName>
        <fullName evidence="6">D-3-phosphoglycerate dehydrogenase</fullName>
        <ecNumber evidence="4">1.1.1.399</ecNumber>
        <ecNumber evidence="5">1.1.1.95</ecNumber>
    </recommendedName>
    <alternativeName>
        <fullName evidence="9">2-oxoglutarate reductase</fullName>
    </alternativeName>
</protein>
<dbReference type="FunFam" id="3.40.50.720:FF:000584">
    <property type="entry name" value="D-3-phosphoglycerate dehydrogenase"/>
    <property type="match status" value="1"/>
</dbReference>